<sequence length="126" mass="13913">MNKFILSLFSSPVLISSWLTMGVMLKQAQAIEPTVKNTSQNTAQSKDNLSCIRNKHKVGLVCARASVLAQIPEYQPQAEDFDTPADIQMLEFNIEESNMAVDLFGCDCPACINSLRAMRGVTPLVY</sequence>
<protein>
    <submittedName>
        <fullName evidence="1">Uncharacterized protein</fullName>
    </submittedName>
</protein>
<organism evidence="1 2">
    <name type="scientific">Sphaerospermopsis aphanizomenoides LEGE 00250</name>
    <dbReference type="NCBI Taxonomy" id="2777972"/>
    <lineage>
        <taxon>Bacteria</taxon>
        <taxon>Bacillati</taxon>
        <taxon>Cyanobacteriota</taxon>
        <taxon>Cyanophyceae</taxon>
        <taxon>Nostocales</taxon>
        <taxon>Aphanizomenonaceae</taxon>
        <taxon>Sphaerospermopsis</taxon>
        <taxon>Sphaerospermopsis aphanizomenoides</taxon>
    </lineage>
</organism>
<comment type="caution">
    <text evidence="1">The sequence shown here is derived from an EMBL/GenBank/DDBJ whole genome shotgun (WGS) entry which is preliminary data.</text>
</comment>
<name>A0ABR9VEA1_9CYAN</name>
<proteinExistence type="predicted"/>
<accession>A0ABR9VEA1</accession>
<dbReference type="Proteomes" id="UP000606776">
    <property type="component" value="Unassembled WGS sequence"/>
</dbReference>
<keyword evidence="2" id="KW-1185">Reference proteome</keyword>
<evidence type="ECO:0000313" key="1">
    <source>
        <dbReference type="EMBL" id="MBE9236827.1"/>
    </source>
</evidence>
<dbReference type="EMBL" id="JADEWB010000063">
    <property type="protein sequence ID" value="MBE9236827.1"/>
    <property type="molecule type" value="Genomic_DNA"/>
</dbReference>
<reference evidence="1 2" key="1">
    <citation type="submission" date="2020-10" db="EMBL/GenBank/DDBJ databases">
        <authorList>
            <person name="Castelo-Branco R."/>
            <person name="Eusebio N."/>
            <person name="Adriana R."/>
            <person name="Vieira A."/>
            <person name="Brugerolle De Fraissinette N."/>
            <person name="Rezende De Castro R."/>
            <person name="Schneider M.P."/>
            <person name="Vasconcelos V."/>
            <person name="Leao P.N."/>
        </authorList>
    </citation>
    <scope>NUCLEOTIDE SEQUENCE [LARGE SCALE GENOMIC DNA]</scope>
    <source>
        <strain evidence="1 2">LEGE 00250</strain>
    </source>
</reference>
<dbReference type="RefSeq" id="WP_096568149.1">
    <property type="nucleotide sequence ID" value="NZ_JADEWB010000063.1"/>
</dbReference>
<evidence type="ECO:0000313" key="2">
    <source>
        <dbReference type="Proteomes" id="UP000606776"/>
    </source>
</evidence>
<gene>
    <name evidence="1" type="ORF">IQ227_12515</name>
</gene>